<dbReference type="RefSeq" id="WP_213485473.1">
    <property type="nucleotide sequence ID" value="NZ_CAJRAY010000080.1"/>
</dbReference>
<dbReference type="InterPro" id="IPR050955">
    <property type="entry name" value="Plant_Biomass_Hydrol_Est"/>
</dbReference>
<sequence>MKKFLTVVIALIMTLGLSQQAMALSIPVSNNVYDFEAGAFEAVDGWYVGEITVRWNGNGNNKADVTWTGNEGEVVVTPYTVENNKQREGTLGVKIKQTTEEQTVVFTLTKVNKQKLSTTVFVPALYEGPIYFDVLRTANNPGYYFSGALINMGVTLTADAVDKDTFSAKARVTEYNGTVQGSFGNFAWDPEKESYALGDGWARWNIVDAYVADADGNRVDKGNYVKLDIEWKTRTEPSGASSANRYDVPATRAAWYTGGSAGGFIAYASVEVDITQEKEIPGIASATYVQRETKHDPIFDKFEILDAPGGGKYALYTPENASEDNKRPLFIWFHGTGERYFGANPGGNLIGNRALSFADKEFQEALEGAYILAPQSAEDGWNANRLNDMEELIHQVVADNYVDPDRIYVGGLSMGTVMTTLLITSTTDNQINFAAAILCSGGNISPAQAEIIASKGFPVYLVGNTSDGAAAGLPSSLANLQAAGVDAKMKLYPAGPVFDGEFYYGAHDSWNYIYNNLVEDENGETIFEWLAKQSR</sequence>
<reference evidence="3 4" key="1">
    <citation type="submission" date="2021-04" db="EMBL/GenBank/DDBJ databases">
        <authorList>
            <person name="Rakotoarivonina H."/>
        </authorList>
    </citation>
    <scope>NUCLEOTIDE SEQUENCE [LARGE SCALE GENOMIC DNA]</scope>
    <source>
        <strain evidence="3 4">XE</strain>
    </source>
</reference>
<dbReference type="PANTHER" id="PTHR43037">
    <property type="entry name" value="UNNAMED PRODUCT-RELATED"/>
    <property type="match status" value="1"/>
</dbReference>
<dbReference type="EMBL" id="CAJRAY010000080">
    <property type="protein sequence ID" value="CAG5091212.1"/>
    <property type="molecule type" value="Genomic_DNA"/>
</dbReference>
<evidence type="ECO:0000256" key="1">
    <source>
        <dbReference type="ARBA" id="ARBA00022729"/>
    </source>
</evidence>
<dbReference type="Gene3D" id="2.60.40.2180">
    <property type="match status" value="1"/>
</dbReference>
<evidence type="ECO:0000313" key="4">
    <source>
        <dbReference type="Proteomes" id="UP000681526"/>
    </source>
</evidence>
<dbReference type="Gene3D" id="3.40.50.1820">
    <property type="entry name" value="alpha/beta hydrolase"/>
    <property type="match status" value="1"/>
</dbReference>
<feature type="signal peptide" evidence="2">
    <location>
        <begin position="1"/>
        <end position="23"/>
    </location>
</feature>
<organism evidence="3 4">
    <name type="scientific">Thermobacillus xylanilyticus</name>
    <dbReference type="NCBI Taxonomy" id="76633"/>
    <lineage>
        <taxon>Bacteria</taxon>
        <taxon>Bacillati</taxon>
        <taxon>Bacillota</taxon>
        <taxon>Bacilli</taxon>
        <taxon>Bacillales</taxon>
        <taxon>Paenibacillaceae</taxon>
        <taxon>Thermobacillus</taxon>
    </lineage>
</organism>
<name>A0ABM8V793_THEXY</name>
<dbReference type="PANTHER" id="PTHR43037:SF1">
    <property type="entry name" value="BLL1128 PROTEIN"/>
    <property type="match status" value="1"/>
</dbReference>
<dbReference type="SUPFAM" id="SSF53474">
    <property type="entry name" value="alpha/beta-Hydrolases"/>
    <property type="match status" value="1"/>
</dbReference>
<proteinExistence type="predicted"/>
<feature type="chain" id="PRO_5047359046" evidence="2">
    <location>
        <begin position="24"/>
        <end position="535"/>
    </location>
</feature>
<keyword evidence="1 2" id="KW-0732">Signal</keyword>
<gene>
    <name evidence="3" type="primary">txxe 3042</name>
    <name evidence="3" type="ORF">TXXE_15245</name>
</gene>
<protein>
    <submittedName>
        <fullName evidence="3">Phospholipase/carboxylesterase family protein</fullName>
    </submittedName>
</protein>
<dbReference type="Proteomes" id="UP000681526">
    <property type="component" value="Unassembled WGS sequence"/>
</dbReference>
<dbReference type="InterPro" id="IPR029058">
    <property type="entry name" value="AB_hydrolase_fold"/>
</dbReference>
<evidence type="ECO:0000256" key="2">
    <source>
        <dbReference type="SAM" id="SignalP"/>
    </source>
</evidence>
<keyword evidence="4" id="KW-1185">Reference proteome</keyword>
<evidence type="ECO:0000313" key="3">
    <source>
        <dbReference type="EMBL" id="CAG5091212.1"/>
    </source>
</evidence>
<comment type="caution">
    <text evidence="3">The sequence shown here is derived from an EMBL/GenBank/DDBJ whole genome shotgun (WGS) entry which is preliminary data.</text>
</comment>
<accession>A0ABM8V793</accession>